<feature type="region of interest" description="Disordered" evidence="1">
    <location>
        <begin position="182"/>
        <end position="220"/>
    </location>
</feature>
<protein>
    <submittedName>
        <fullName evidence="2">Uncharacterized protein</fullName>
    </submittedName>
</protein>
<feature type="compositionally biased region" description="Low complexity" evidence="1">
    <location>
        <begin position="567"/>
        <end position="579"/>
    </location>
</feature>
<feature type="compositionally biased region" description="Low complexity" evidence="1">
    <location>
        <begin position="208"/>
        <end position="220"/>
    </location>
</feature>
<dbReference type="PANTHER" id="PTHR10241:SF25">
    <property type="entry name" value="TOMOSYN, ISOFORM C"/>
    <property type="match status" value="1"/>
</dbReference>
<organism evidence="2">
    <name type="scientific">Cyprideis torosa</name>
    <dbReference type="NCBI Taxonomy" id="163714"/>
    <lineage>
        <taxon>Eukaryota</taxon>
        <taxon>Metazoa</taxon>
        <taxon>Ecdysozoa</taxon>
        <taxon>Arthropoda</taxon>
        <taxon>Crustacea</taxon>
        <taxon>Oligostraca</taxon>
        <taxon>Ostracoda</taxon>
        <taxon>Podocopa</taxon>
        <taxon>Podocopida</taxon>
        <taxon>Cytherocopina</taxon>
        <taxon>Cytheroidea</taxon>
        <taxon>Cytherideidae</taxon>
        <taxon>Cyprideis</taxon>
    </lineage>
</organism>
<dbReference type="GO" id="GO:0045159">
    <property type="term" value="F:myosin II binding"/>
    <property type="evidence" value="ECO:0007669"/>
    <property type="project" value="TreeGrafter"/>
</dbReference>
<dbReference type="GO" id="GO:0019905">
    <property type="term" value="F:syntaxin binding"/>
    <property type="evidence" value="ECO:0007669"/>
    <property type="project" value="TreeGrafter"/>
</dbReference>
<dbReference type="GO" id="GO:0006893">
    <property type="term" value="P:Golgi to plasma membrane transport"/>
    <property type="evidence" value="ECO:0007669"/>
    <property type="project" value="TreeGrafter"/>
</dbReference>
<dbReference type="GO" id="GO:0006887">
    <property type="term" value="P:exocytosis"/>
    <property type="evidence" value="ECO:0007669"/>
    <property type="project" value="TreeGrafter"/>
</dbReference>
<sequence length="685" mass="73060">VLEVSLSYDPSDPDEPNGGPRGGGGDEFTFPPPDNSCPSSTPKGEQAPPSQHPRLGADGKVGGETLCLSLWDGDETFDSFELRPAERTELRPTLDYFLPVNARKGPLKKVPGFQVDLICLTPWIDGVPPGPITCLKFSSAYNIMAYGNETGLAIVDLVQKTTLMNLGTPDLYGQADPYQRALKSPRTKNPEDSPLQDQVFPRAGQKPSVSSTTSTAGNSSSWGQRLVRWCLGRNFREEVPNFSSTAVHLTPLRAKADPLCAQKCRSPSEVTRALEALYPADSAGGQKGSDEGTVEQQPLESDVSSPRRPPRKKKSLKHKISKVVKGRGEDSCWWPSSKTVLMSDVVGVPSSASEASRVSRGAESLPPPPTVPSNNRASSTGLDLSPEDREARYHYPFLYADTVVHRLALPRTKSMTRDQQDSDQLVDLDAQREQFLASPRSSLQPAPPSTRPASVASHPAAAASGPNAVARSKSVPHPSGTASSWWNCSMKHVTVDMMGHSVPLHLSDLRDHGKGLKPLVEETPAATVSTLSPRRLSWLTEKKTVPAPLVAPFLVTASSPSTPLSGTPATTPSAKPPTTRSMRLATLQKCASLAFGEAMFDRSSNSAANSAGSSCASSPPASTGSGRRPIRARSLTRSQKHLGGTNRASASSYCVCPPPPPSLPARLCRPRRSSSVVTVVAVVPS</sequence>
<evidence type="ECO:0000256" key="1">
    <source>
        <dbReference type="SAM" id="MobiDB-lite"/>
    </source>
</evidence>
<feature type="region of interest" description="Disordered" evidence="1">
    <location>
        <begin position="606"/>
        <end position="655"/>
    </location>
</feature>
<feature type="compositionally biased region" description="Polar residues" evidence="1">
    <location>
        <begin position="372"/>
        <end position="382"/>
    </location>
</feature>
<feature type="region of interest" description="Disordered" evidence="1">
    <location>
        <begin position="1"/>
        <end position="58"/>
    </location>
</feature>
<proteinExistence type="predicted"/>
<accession>A0A7R8ZN08</accession>
<feature type="region of interest" description="Disordered" evidence="1">
    <location>
        <begin position="558"/>
        <end position="580"/>
    </location>
</feature>
<feature type="compositionally biased region" description="Low complexity" evidence="1">
    <location>
        <begin position="606"/>
        <end position="627"/>
    </location>
</feature>
<feature type="compositionally biased region" description="Low complexity" evidence="1">
    <location>
        <begin position="452"/>
        <end position="470"/>
    </location>
</feature>
<name>A0A7R8ZN08_9CRUS</name>
<dbReference type="EMBL" id="OB660717">
    <property type="protein sequence ID" value="CAD7226002.1"/>
    <property type="molecule type" value="Genomic_DNA"/>
</dbReference>
<feature type="compositionally biased region" description="Basic residues" evidence="1">
    <location>
        <begin position="308"/>
        <end position="323"/>
    </location>
</feature>
<dbReference type="GO" id="GO:0031201">
    <property type="term" value="C:SNARE complex"/>
    <property type="evidence" value="ECO:0007669"/>
    <property type="project" value="TreeGrafter"/>
</dbReference>
<evidence type="ECO:0000313" key="2">
    <source>
        <dbReference type="EMBL" id="CAD7226002.1"/>
    </source>
</evidence>
<feature type="region of interest" description="Disordered" evidence="1">
    <location>
        <begin position="437"/>
        <end position="483"/>
    </location>
</feature>
<dbReference type="GO" id="GO:0005096">
    <property type="term" value="F:GTPase activator activity"/>
    <property type="evidence" value="ECO:0007669"/>
    <property type="project" value="TreeGrafter"/>
</dbReference>
<dbReference type="AlphaFoldDB" id="A0A7R8ZN08"/>
<dbReference type="OrthoDB" id="19944at2759"/>
<dbReference type="PANTHER" id="PTHR10241">
    <property type="entry name" value="LETHAL 2 GIANT LARVAE PROTEIN"/>
    <property type="match status" value="1"/>
</dbReference>
<feature type="region of interest" description="Disordered" evidence="1">
    <location>
        <begin position="352"/>
        <end position="387"/>
    </location>
</feature>
<gene>
    <name evidence="2" type="ORF">CTOB1V02_LOCUS3928</name>
</gene>
<feature type="region of interest" description="Disordered" evidence="1">
    <location>
        <begin position="279"/>
        <end position="323"/>
    </location>
</feature>
<feature type="non-terminal residue" evidence="2">
    <location>
        <position position="685"/>
    </location>
</feature>
<reference evidence="2" key="1">
    <citation type="submission" date="2020-11" db="EMBL/GenBank/DDBJ databases">
        <authorList>
            <person name="Tran Van P."/>
        </authorList>
    </citation>
    <scope>NUCLEOTIDE SEQUENCE</scope>
</reference>
<dbReference type="GO" id="GO:0005886">
    <property type="term" value="C:plasma membrane"/>
    <property type="evidence" value="ECO:0007669"/>
    <property type="project" value="TreeGrafter"/>
</dbReference>